<proteinExistence type="inferred from homology"/>
<name>A0A831RWR8_9GAMM</name>
<accession>A0A831RWR8</accession>
<comment type="similarity">
    <text evidence="1 2">Belongs to the UPF0301 (AlgH) family.</text>
</comment>
<dbReference type="EMBL" id="DRLF01000332">
    <property type="protein sequence ID" value="HEC07111.1"/>
    <property type="molecule type" value="Genomic_DNA"/>
</dbReference>
<dbReference type="AlphaFoldDB" id="A0A831RWR8"/>
<evidence type="ECO:0000256" key="1">
    <source>
        <dbReference type="ARBA" id="ARBA00009600"/>
    </source>
</evidence>
<gene>
    <name evidence="3" type="ORF">ENJ12_09675</name>
</gene>
<dbReference type="InterPro" id="IPR003774">
    <property type="entry name" value="AlgH-like"/>
</dbReference>
<organism evidence="3">
    <name type="scientific">Thiolapillus brandeum</name>
    <dbReference type="NCBI Taxonomy" id="1076588"/>
    <lineage>
        <taxon>Bacteria</taxon>
        <taxon>Pseudomonadati</taxon>
        <taxon>Pseudomonadota</taxon>
        <taxon>Gammaproteobacteria</taxon>
        <taxon>Chromatiales</taxon>
        <taxon>Sedimenticolaceae</taxon>
        <taxon>Thiolapillus</taxon>
    </lineage>
</organism>
<dbReference type="PANTHER" id="PTHR30327:SF1">
    <property type="entry name" value="UPF0301 PROTEIN YQGE"/>
    <property type="match status" value="1"/>
</dbReference>
<dbReference type="HAMAP" id="MF_00758">
    <property type="entry name" value="UPF0301"/>
    <property type="match status" value="1"/>
</dbReference>
<dbReference type="Pfam" id="PF02622">
    <property type="entry name" value="DUF179"/>
    <property type="match status" value="1"/>
</dbReference>
<evidence type="ECO:0000313" key="3">
    <source>
        <dbReference type="EMBL" id="HEC07111.1"/>
    </source>
</evidence>
<reference evidence="3" key="1">
    <citation type="journal article" date="2020" name="mSystems">
        <title>Genome- and Community-Level Interaction Insights into Carbon Utilization and Element Cycling Functions of Hydrothermarchaeota in Hydrothermal Sediment.</title>
        <authorList>
            <person name="Zhou Z."/>
            <person name="Liu Y."/>
            <person name="Xu W."/>
            <person name="Pan J."/>
            <person name="Luo Z.H."/>
            <person name="Li M."/>
        </authorList>
    </citation>
    <scope>NUCLEOTIDE SEQUENCE [LARGE SCALE GENOMIC DNA]</scope>
    <source>
        <strain evidence="3">HyVt-458</strain>
    </source>
</reference>
<dbReference type="GO" id="GO:0005829">
    <property type="term" value="C:cytosol"/>
    <property type="evidence" value="ECO:0007669"/>
    <property type="project" value="TreeGrafter"/>
</dbReference>
<dbReference type="PANTHER" id="PTHR30327">
    <property type="entry name" value="UNCHARACTERIZED PROTEIN YQGE"/>
    <property type="match status" value="1"/>
</dbReference>
<dbReference type="NCBIfam" id="NF001266">
    <property type="entry name" value="PRK00228.1-1"/>
    <property type="match status" value="1"/>
</dbReference>
<dbReference type="Gene3D" id="3.40.1740.10">
    <property type="entry name" value="VC0467-like"/>
    <property type="match status" value="1"/>
</dbReference>
<dbReference type="SUPFAM" id="SSF143456">
    <property type="entry name" value="VC0467-like"/>
    <property type="match status" value="1"/>
</dbReference>
<dbReference type="Proteomes" id="UP000886339">
    <property type="component" value="Unassembled WGS sequence"/>
</dbReference>
<comment type="caution">
    <text evidence="3">The sequence shown here is derived from an EMBL/GenBank/DDBJ whole genome shotgun (WGS) entry which is preliminary data.</text>
</comment>
<protein>
    <recommendedName>
        <fullName evidence="2">UPF0301 protein ENJ12_09675</fullName>
    </recommendedName>
</protein>
<sequence length="187" mass="20523">MSEASSLTNHFLIALPSLQDPNFSRTVTYICEHTGEGTMGLVINRPSALQLTDILHHMDIEERPDTPSDMPIFIGGPVQEDRGFLLHTPAKRWDSTLLIGDDLAVTTSQDLVRALARNEGPEEILFALGYAGWGPGQLEQELQQDAWIFGPASKDILFHTPVEERWEAAARLAGVDVNLISNIGGHA</sequence>
<evidence type="ECO:0000256" key="2">
    <source>
        <dbReference type="HAMAP-Rule" id="MF_00758"/>
    </source>
</evidence>